<protein>
    <submittedName>
        <fullName evidence="3">Deazaflavin-dependent oxidoreductase, nitroreductase family</fullName>
    </submittedName>
</protein>
<dbReference type="PANTHER" id="PTHR39428:SF3">
    <property type="entry name" value="DEAZAFLAVIN-DEPENDENT NITROREDUCTASE"/>
    <property type="match status" value="1"/>
</dbReference>
<dbReference type="PANTHER" id="PTHR39428">
    <property type="entry name" value="F420H(2)-DEPENDENT QUINONE REDUCTASE RV1261C"/>
    <property type="match status" value="1"/>
</dbReference>
<comment type="catalytic activity">
    <reaction evidence="2">
        <text>oxidized coenzyme F420-(gamma-L-Glu)(n) + a quinol + H(+) = reduced coenzyme F420-(gamma-L-Glu)(n) + a quinone</text>
        <dbReference type="Rhea" id="RHEA:39663"/>
        <dbReference type="Rhea" id="RHEA-COMP:12939"/>
        <dbReference type="Rhea" id="RHEA-COMP:14378"/>
        <dbReference type="ChEBI" id="CHEBI:15378"/>
        <dbReference type="ChEBI" id="CHEBI:24646"/>
        <dbReference type="ChEBI" id="CHEBI:132124"/>
        <dbReference type="ChEBI" id="CHEBI:133980"/>
        <dbReference type="ChEBI" id="CHEBI:139511"/>
    </reaction>
</comment>
<evidence type="ECO:0000313" key="4">
    <source>
        <dbReference type="Proteomes" id="UP000198802"/>
    </source>
</evidence>
<dbReference type="Proteomes" id="UP000198802">
    <property type="component" value="Unassembled WGS sequence"/>
</dbReference>
<sequence>MAEANDWNAQIIAEFRANAGQVGGNFSGAPMVLVHHRGRRSGREYVNPMMYLADDTDTNTIYVFASKAGAPSNPDWYYNLTSAGATTIERGAETYQVGIRELTGTERDQVYAEQARRYPGFAEYETKAAGVRTIPVLALQRS</sequence>
<keyword evidence="4" id="KW-1185">Reference proteome</keyword>
<dbReference type="Pfam" id="PF04075">
    <property type="entry name" value="F420H2_quin_red"/>
    <property type="match status" value="1"/>
</dbReference>
<dbReference type="RefSeq" id="WP_091278071.1">
    <property type="nucleotide sequence ID" value="NZ_FAOZ01000010.1"/>
</dbReference>
<dbReference type="Gene3D" id="2.30.110.10">
    <property type="entry name" value="Electron Transport, Fmn-binding Protein, Chain A"/>
    <property type="match status" value="1"/>
</dbReference>
<organism evidence="3 4">
    <name type="scientific">Parafrankia irregularis</name>
    <dbReference type="NCBI Taxonomy" id="795642"/>
    <lineage>
        <taxon>Bacteria</taxon>
        <taxon>Bacillati</taxon>
        <taxon>Actinomycetota</taxon>
        <taxon>Actinomycetes</taxon>
        <taxon>Frankiales</taxon>
        <taxon>Frankiaceae</taxon>
        <taxon>Parafrankia</taxon>
    </lineage>
</organism>
<dbReference type="NCBIfam" id="TIGR00026">
    <property type="entry name" value="hi_GC_TIGR00026"/>
    <property type="match status" value="1"/>
</dbReference>
<dbReference type="InterPro" id="IPR004378">
    <property type="entry name" value="F420H2_quin_Rdtase"/>
</dbReference>
<evidence type="ECO:0000256" key="2">
    <source>
        <dbReference type="ARBA" id="ARBA00049106"/>
    </source>
</evidence>
<evidence type="ECO:0000313" key="3">
    <source>
        <dbReference type="EMBL" id="CUU57068.1"/>
    </source>
</evidence>
<dbReference type="GO" id="GO:0005886">
    <property type="term" value="C:plasma membrane"/>
    <property type="evidence" value="ECO:0007669"/>
    <property type="project" value="TreeGrafter"/>
</dbReference>
<name>A0A0S4QQJ1_9ACTN</name>
<accession>A0A0S4QQJ1</accession>
<dbReference type="GO" id="GO:0070967">
    <property type="term" value="F:coenzyme F420 binding"/>
    <property type="evidence" value="ECO:0007669"/>
    <property type="project" value="TreeGrafter"/>
</dbReference>
<evidence type="ECO:0000256" key="1">
    <source>
        <dbReference type="ARBA" id="ARBA00008710"/>
    </source>
</evidence>
<dbReference type="GO" id="GO:0016491">
    <property type="term" value="F:oxidoreductase activity"/>
    <property type="evidence" value="ECO:0007669"/>
    <property type="project" value="InterPro"/>
</dbReference>
<dbReference type="InterPro" id="IPR012349">
    <property type="entry name" value="Split_barrel_FMN-bd"/>
</dbReference>
<proteinExistence type="inferred from homology"/>
<dbReference type="EMBL" id="FAOZ01000010">
    <property type="protein sequence ID" value="CUU57068.1"/>
    <property type="molecule type" value="Genomic_DNA"/>
</dbReference>
<dbReference type="AlphaFoldDB" id="A0A0S4QQJ1"/>
<gene>
    <name evidence="3" type="ORF">Ga0074812_11083</name>
</gene>
<comment type="similarity">
    <text evidence="1">Belongs to the F420H(2)-dependent quinone reductase family.</text>
</comment>
<reference evidence="4" key="1">
    <citation type="submission" date="2015-11" db="EMBL/GenBank/DDBJ databases">
        <authorList>
            <person name="Varghese N."/>
        </authorList>
    </citation>
    <scope>NUCLEOTIDE SEQUENCE [LARGE SCALE GENOMIC DNA]</scope>
    <source>
        <strain evidence="4">DSM 45899</strain>
    </source>
</reference>